<dbReference type="InParanoid" id="A9VEJ9"/>
<feature type="non-terminal residue" evidence="6">
    <location>
        <position position="811"/>
    </location>
</feature>
<keyword evidence="2 3" id="KW-1015">Disulfide bond</keyword>
<dbReference type="InterPro" id="IPR037524">
    <property type="entry name" value="PA14/GLEYA"/>
</dbReference>
<dbReference type="SUPFAM" id="SSF56988">
    <property type="entry name" value="Anthrax protective antigen"/>
    <property type="match status" value="3"/>
</dbReference>
<dbReference type="InterPro" id="IPR050969">
    <property type="entry name" value="Dev_Signal_Modulators"/>
</dbReference>
<evidence type="ECO:0000259" key="5">
    <source>
        <dbReference type="PROSITE" id="PS51820"/>
    </source>
</evidence>
<reference evidence="6 7" key="1">
    <citation type="journal article" date="2008" name="Nature">
        <title>The genome of the choanoflagellate Monosiga brevicollis and the origin of metazoans.</title>
        <authorList>
            <consortium name="JGI Sequencing"/>
            <person name="King N."/>
            <person name="Westbrook M.J."/>
            <person name="Young S.L."/>
            <person name="Kuo A."/>
            <person name="Abedin M."/>
            <person name="Chapman J."/>
            <person name="Fairclough S."/>
            <person name="Hellsten U."/>
            <person name="Isogai Y."/>
            <person name="Letunic I."/>
            <person name="Marr M."/>
            <person name="Pincus D."/>
            <person name="Putnam N."/>
            <person name="Rokas A."/>
            <person name="Wright K.J."/>
            <person name="Zuzow R."/>
            <person name="Dirks W."/>
            <person name="Good M."/>
            <person name="Goodstein D."/>
            <person name="Lemons D."/>
            <person name="Li W."/>
            <person name="Lyons J.B."/>
            <person name="Morris A."/>
            <person name="Nichols S."/>
            <person name="Richter D.J."/>
            <person name="Salamov A."/>
            <person name="Bork P."/>
            <person name="Lim W.A."/>
            <person name="Manning G."/>
            <person name="Miller W.T."/>
            <person name="McGinnis W."/>
            <person name="Shapiro H."/>
            <person name="Tjian R."/>
            <person name="Grigoriev I.V."/>
            <person name="Rokhsar D."/>
        </authorList>
    </citation>
    <scope>NUCLEOTIDE SEQUENCE [LARGE SCALE GENOMIC DNA]</scope>
    <source>
        <strain evidence="7">MX1 / ATCC 50154</strain>
    </source>
</reference>
<evidence type="ECO:0000313" key="6">
    <source>
        <dbReference type="EMBL" id="EDQ84042.1"/>
    </source>
</evidence>
<dbReference type="Proteomes" id="UP000001357">
    <property type="component" value="Unassembled WGS sequence"/>
</dbReference>
<gene>
    <name evidence="6" type="ORF">MONBRDRAFT_13199</name>
</gene>
<keyword evidence="1" id="KW-0732">Signal</keyword>
<name>A9VEJ9_MONBE</name>
<dbReference type="Pfam" id="PF23106">
    <property type="entry name" value="EGF_Teneurin"/>
    <property type="match status" value="3"/>
</dbReference>
<dbReference type="SMART" id="SM00758">
    <property type="entry name" value="PA14"/>
    <property type="match status" value="1"/>
</dbReference>
<feature type="domain" description="EGF-like" evidence="4">
    <location>
        <begin position="90"/>
        <end position="124"/>
    </location>
</feature>
<feature type="disulfide bond" evidence="3">
    <location>
        <begin position="114"/>
        <end position="123"/>
    </location>
</feature>
<dbReference type="PANTHER" id="PTHR14949:SF56">
    <property type="entry name" value="EGF-LIKE-DOMAIN, MULTIPLE 7"/>
    <property type="match status" value="1"/>
</dbReference>
<dbReference type="Gene3D" id="3.90.182.10">
    <property type="entry name" value="Toxin - Anthrax Protective Antigen,domain 1"/>
    <property type="match status" value="3"/>
</dbReference>
<dbReference type="PANTHER" id="PTHR14949">
    <property type="entry name" value="EGF-LIKE-DOMAIN, MULTIPLE 7, 8"/>
    <property type="match status" value="1"/>
</dbReference>
<dbReference type="RefSeq" id="XP_001751146.1">
    <property type="nucleotide sequence ID" value="XM_001751094.1"/>
</dbReference>
<feature type="domain" description="PA14" evidence="5">
    <location>
        <begin position="550"/>
        <end position="691"/>
    </location>
</feature>
<protein>
    <submittedName>
        <fullName evidence="6">Uncharacterized protein</fullName>
    </submittedName>
</protein>
<proteinExistence type="predicted"/>
<feature type="disulfide bond" evidence="3">
    <location>
        <begin position="531"/>
        <end position="540"/>
    </location>
</feature>
<organism evidence="6 7">
    <name type="scientific">Monosiga brevicollis</name>
    <name type="common">Choanoflagellate</name>
    <dbReference type="NCBI Taxonomy" id="81824"/>
    <lineage>
        <taxon>Eukaryota</taxon>
        <taxon>Choanoflagellata</taxon>
        <taxon>Craspedida</taxon>
        <taxon>Salpingoecidae</taxon>
        <taxon>Monosiga</taxon>
    </lineage>
</organism>
<dbReference type="InterPro" id="IPR000742">
    <property type="entry name" value="EGF"/>
</dbReference>
<keyword evidence="3" id="KW-0245">EGF-like domain</keyword>
<evidence type="ECO:0000256" key="1">
    <source>
        <dbReference type="ARBA" id="ARBA00022729"/>
    </source>
</evidence>
<dbReference type="Pfam" id="PF07691">
    <property type="entry name" value="PA14"/>
    <property type="match status" value="1"/>
</dbReference>
<dbReference type="PROSITE" id="PS50026">
    <property type="entry name" value="EGF_3"/>
    <property type="match status" value="2"/>
</dbReference>
<dbReference type="eggNOG" id="KOG1225">
    <property type="taxonomic scope" value="Eukaryota"/>
</dbReference>
<dbReference type="KEGG" id="mbr:MONBRDRAFT_13199"/>
<evidence type="ECO:0000313" key="7">
    <source>
        <dbReference type="Proteomes" id="UP000001357"/>
    </source>
</evidence>
<dbReference type="Gene3D" id="2.170.300.10">
    <property type="entry name" value="Tie2 ligand-binding domain superfamily"/>
    <property type="match status" value="1"/>
</dbReference>
<dbReference type="PROSITE" id="PS00022">
    <property type="entry name" value="EGF_1"/>
    <property type="match status" value="4"/>
</dbReference>
<dbReference type="PROSITE" id="PS01186">
    <property type="entry name" value="EGF_2"/>
    <property type="match status" value="4"/>
</dbReference>
<dbReference type="Gene3D" id="2.10.25.10">
    <property type="entry name" value="Laminin"/>
    <property type="match status" value="3"/>
</dbReference>
<feature type="domain" description="PA14" evidence="5">
    <location>
        <begin position="133"/>
        <end position="274"/>
    </location>
</feature>
<comment type="caution">
    <text evidence="3">Lacks conserved residue(s) required for the propagation of feature annotation.</text>
</comment>
<feature type="domain" description="EGF-like" evidence="4">
    <location>
        <begin position="507"/>
        <end position="541"/>
    </location>
</feature>
<evidence type="ECO:0000256" key="3">
    <source>
        <dbReference type="PROSITE-ProRule" id="PRU00076"/>
    </source>
</evidence>
<dbReference type="SMART" id="SM00181">
    <property type="entry name" value="EGF"/>
    <property type="match status" value="3"/>
</dbReference>
<dbReference type="EMBL" id="CH991682">
    <property type="protein sequence ID" value="EDQ84042.1"/>
    <property type="molecule type" value="Genomic_DNA"/>
</dbReference>
<dbReference type="PROSITE" id="PS51820">
    <property type="entry name" value="PA14"/>
    <property type="match status" value="3"/>
</dbReference>
<dbReference type="InterPro" id="IPR011658">
    <property type="entry name" value="PA14_dom"/>
</dbReference>
<keyword evidence="7" id="KW-1185">Reference proteome</keyword>
<evidence type="ECO:0000256" key="2">
    <source>
        <dbReference type="ARBA" id="ARBA00023157"/>
    </source>
</evidence>
<evidence type="ECO:0000259" key="4">
    <source>
        <dbReference type="PROSITE" id="PS50026"/>
    </source>
</evidence>
<accession>A9VEJ9</accession>
<feature type="domain" description="PA14" evidence="5">
    <location>
        <begin position="324"/>
        <end position="463"/>
    </location>
</feature>
<sequence>MTEGFMCGCGEDACSSYQRGVCANGQCVCHGQFEGDSCEHYRCRSDECRYSDNCYDEAYGSDDGECGGQGRCVAGLCECYGALTMESQCTRVGCADDVDCSNHGTCGAEGTCECDAGYMGEACELTVCGDERAVHQGLIATFYDGSGFDERRAMVAMPRVSTDPDYDAPHPGLPSDYFSIVYAGFVRPKETGWYRFRLRRENSNAYIYLNRSSYDDSAGRAVFLTRAELLRLKLEWRHYTSDTSLYFDWMGPFANSTLAEAAPTSAFGVVPDHVLLYEAVCPGGCSGRGCCIAPDTCSCDPGYTGPRCEVATEDCGTDGPSGDLVPGGLRTRFFNGVLEDAMTSTATYADGGVRTRINSDWGSSGPASGVDSNYWTAVYTGYVRADQTGWHTFRVSASSMDARLYVGGLRLFTWTEAWSQPMYLVANRLYPLRFDARDGTGSAAVYLYWEGPGFMEHLVPSTNLYHMTEGFMCGCGEDACSSYQRGGRCVAGLCECYGALTMESQCTRVGCADDVDCSNHGTCGAEGTCECDAGYMGEACELTVCGDERAVHQGLIATFYDGSGFDERRAMVAMPRVSTDPDYDAPHPGLPSDYFSIVYAGFVRPKETGWYRFRLRRENSNAYIYLNRSSYDDSAGRAVFLTRVELLRLKLEWRHYTSDTSLYFDWMGPFANSTLAEAAPTSAFGVVPDHVLLYEAVCPGGCSGRGCCIAPDTCSCDPGYGGPNCGVDLSTCGINAPDGALVQGGLMSRFYPGNLEDAITANVTSADGGVRTRINLDWGSDAPAAGFDANYWTAVFTGWVKADQTGWHTFR</sequence>
<dbReference type="STRING" id="81824.A9VEJ9"/>
<dbReference type="GeneID" id="5896407"/>
<dbReference type="AlphaFoldDB" id="A9VEJ9"/>